<dbReference type="Gramene" id="ERM93378">
    <property type="protein sequence ID" value="ERM93378"/>
    <property type="gene ID" value="AMTR_s05716p00004100"/>
</dbReference>
<dbReference type="EMBL" id="KI397802">
    <property type="protein sequence ID" value="ERM93378.1"/>
    <property type="molecule type" value="Genomic_DNA"/>
</dbReference>
<protein>
    <submittedName>
        <fullName evidence="1">Uncharacterized protein</fullName>
    </submittedName>
</protein>
<proteinExistence type="predicted"/>
<feature type="non-terminal residue" evidence="1">
    <location>
        <position position="67"/>
    </location>
</feature>
<organism evidence="1 2">
    <name type="scientific">Amborella trichopoda</name>
    <dbReference type="NCBI Taxonomy" id="13333"/>
    <lineage>
        <taxon>Eukaryota</taxon>
        <taxon>Viridiplantae</taxon>
        <taxon>Streptophyta</taxon>
        <taxon>Embryophyta</taxon>
        <taxon>Tracheophyta</taxon>
        <taxon>Spermatophyta</taxon>
        <taxon>Magnoliopsida</taxon>
        <taxon>Amborellales</taxon>
        <taxon>Amborellaceae</taxon>
        <taxon>Amborella</taxon>
    </lineage>
</organism>
<dbReference type="Proteomes" id="UP000017836">
    <property type="component" value="Unassembled WGS sequence"/>
</dbReference>
<dbReference type="HOGENOM" id="CLU_2744880_0_0_1"/>
<gene>
    <name evidence="1" type="ORF">AMTR_s05716p00004100</name>
</gene>
<accession>U5CTW6</accession>
<reference evidence="1" key="1">
    <citation type="submission" date="2013-08" db="EMBL/GenBank/DDBJ databases">
        <authorList>
            <person name="Albert V.A."/>
            <person name="Barbazuk W.B."/>
            <person name="Chamala S."/>
            <person name="Chanderbali A.S."/>
            <person name="dePamphilis C.W."/>
            <person name="Der J.P."/>
            <person name="Estill J.C."/>
            <person name="Leebens-Mack J."/>
            <person name="Ma H."/>
            <person name="Palmer J.D."/>
            <person name="Rounsley S."/>
            <person name="Sankoff D."/>
            <person name="Schuster S.C."/>
            <person name="Soltis D.E."/>
            <person name="Soltis P.S."/>
            <person name="Wessler S.R."/>
            <person name="Wing R.A."/>
        </authorList>
    </citation>
    <scope>NUCLEOTIDE SEQUENCE</scope>
    <source>
        <tissue evidence="1">Leaf</tissue>
    </source>
</reference>
<evidence type="ECO:0000313" key="2">
    <source>
        <dbReference type="Proteomes" id="UP000017836"/>
    </source>
</evidence>
<keyword evidence="2" id="KW-1185">Reference proteome</keyword>
<evidence type="ECO:0000313" key="1">
    <source>
        <dbReference type="EMBL" id="ERM93378.1"/>
    </source>
</evidence>
<sequence>MEEPTLKGCNQSKVLTLSPTFFSDDVPREKGATNLFLSLFRSGQVGWFVSSSYLRNSLSSFVIMLYE</sequence>
<dbReference type="AlphaFoldDB" id="U5CTW6"/>
<name>U5CTW6_AMBTC</name>